<reference evidence="3" key="1">
    <citation type="submission" date="2015-09" db="EMBL/GenBank/DDBJ databases">
        <authorList>
            <consortium name="Pathogen Informatics"/>
        </authorList>
    </citation>
    <scope>NUCLEOTIDE SEQUENCE [LARGE SCALE GENOMIC DNA]</scope>
    <source>
        <strain evidence="3">Lake Konstanz</strain>
    </source>
</reference>
<protein>
    <submittedName>
        <fullName evidence="2">Uncharacterized protein</fullName>
    </submittedName>
</protein>
<sequence>VITLAFQFKDVTDEYTSKDVGDALDLMDGRNSSVAKRNAYAEKLRDLGAPVVPILYTSRSRTVLRGAVHENMVSAIGENCIVAEGIGEPTLIDPWNKRIFDPRIDEDTKWNDIRLHRIRRSMMLFEFRKDECADVEDLASVLTEPADGFHARAISKCKYGSGSCVRLTSRVNEKDVPKNGGDKSSAPPDNA</sequence>
<organism evidence="2 3">
    <name type="scientific">Bodo saltans</name>
    <name type="common">Flagellated protozoan</name>
    <dbReference type="NCBI Taxonomy" id="75058"/>
    <lineage>
        <taxon>Eukaryota</taxon>
        <taxon>Discoba</taxon>
        <taxon>Euglenozoa</taxon>
        <taxon>Kinetoplastea</taxon>
        <taxon>Metakinetoplastina</taxon>
        <taxon>Eubodonida</taxon>
        <taxon>Bodonidae</taxon>
        <taxon>Bodo</taxon>
    </lineage>
</organism>
<proteinExistence type="predicted"/>
<feature type="region of interest" description="Disordered" evidence="1">
    <location>
        <begin position="170"/>
        <end position="191"/>
    </location>
</feature>
<gene>
    <name evidence="2" type="ORF">BSAL_23315</name>
</gene>
<feature type="non-terminal residue" evidence="2">
    <location>
        <position position="1"/>
    </location>
</feature>
<dbReference type="Proteomes" id="UP000051952">
    <property type="component" value="Unassembled WGS sequence"/>
</dbReference>
<dbReference type="AlphaFoldDB" id="A0A0S4JI09"/>
<name>A0A0S4JI09_BODSA</name>
<feature type="compositionally biased region" description="Basic and acidic residues" evidence="1">
    <location>
        <begin position="171"/>
        <end position="181"/>
    </location>
</feature>
<evidence type="ECO:0000313" key="2">
    <source>
        <dbReference type="EMBL" id="CUG89769.1"/>
    </source>
</evidence>
<evidence type="ECO:0000313" key="3">
    <source>
        <dbReference type="Proteomes" id="UP000051952"/>
    </source>
</evidence>
<keyword evidence="3" id="KW-1185">Reference proteome</keyword>
<dbReference type="EMBL" id="CYKH01001769">
    <property type="protein sequence ID" value="CUG89769.1"/>
    <property type="molecule type" value="Genomic_DNA"/>
</dbReference>
<accession>A0A0S4JI09</accession>
<evidence type="ECO:0000256" key="1">
    <source>
        <dbReference type="SAM" id="MobiDB-lite"/>
    </source>
</evidence>
<dbReference type="VEuPathDB" id="TriTrypDB:BSAL_23315"/>